<accession>A0ABV2R111</accession>
<sequence>MYDFIVVGGGSAGSALATRLSEDPDAKVLLLEAGPRDWNPYIHMPVGFYKTTKGPLTWRYELAPQQHQGGITPLYPQARVLGGGSSINAQVYIRGNAEDYDNWEEMGCPGWAYRDVLPYFRRAESNEKYSAPFHGIDGPLSVVDQRHPHKLSKAFVQACQEYGMPYNADFNGATQPGTGLYQTTNRDGRRCSAAVAYLRSASNRPNLTVRTGVLAKRVVIENNRAVGVELIKGNGTVIERASREVIVSAGAIGSPKLLMLSGVGPSAHLKSHGIRTLVDLPGVGENLHDHLDVFMMYNVKNVDSYDVYKKATRKIMPAIQYALFRNGPIAGTIVEGGAFCKSDPSLDAPDLQYHFLPGTGVEEVNDTDATITGNGCTLNGYFMHPRARGAVTLRSSDPRVAPSIDPNFLGDPYDVERTIDCVKVGQEIMAQPAMSRFATDEFMPGPKCRSRAEYEAYIRERARSGYHPVGTCKMGQDEMAVVDTELRVRGVDGLRVADASIMPRLVSGNTNAPSIMIGERASDFIRGNRVGLGNAASLQRAG</sequence>
<dbReference type="RefSeq" id="WP_354551029.1">
    <property type="nucleotide sequence ID" value="NZ_JBEPSM010000001.1"/>
</dbReference>
<comment type="cofactor">
    <cofactor evidence="1">
        <name>FAD</name>
        <dbReference type="ChEBI" id="CHEBI:57692"/>
    </cofactor>
</comment>
<dbReference type="PROSITE" id="PS00623">
    <property type="entry name" value="GMC_OXRED_1"/>
    <property type="match status" value="1"/>
</dbReference>
<comment type="caution">
    <text evidence="8">The sequence shown here is derived from an EMBL/GenBank/DDBJ whole genome shotgun (WGS) entry which is preliminary data.</text>
</comment>
<dbReference type="InterPro" id="IPR012132">
    <property type="entry name" value="GMC_OxRdtase"/>
</dbReference>
<dbReference type="PROSITE" id="PS00624">
    <property type="entry name" value="GMC_OXRED_2"/>
    <property type="match status" value="1"/>
</dbReference>
<organism evidence="8 9">
    <name type="scientific">Kaistia defluvii</name>
    <dbReference type="NCBI Taxonomy" id="410841"/>
    <lineage>
        <taxon>Bacteria</taxon>
        <taxon>Pseudomonadati</taxon>
        <taxon>Pseudomonadota</taxon>
        <taxon>Alphaproteobacteria</taxon>
        <taxon>Hyphomicrobiales</taxon>
        <taxon>Kaistiaceae</taxon>
        <taxon>Kaistia</taxon>
    </lineage>
</organism>
<evidence type="ECO:0000259" key="6">
    <source>
        <dbReference type="PROSITE" id="PS00623"/>
    </source>
</evidence>
<feature type="domain" description="Glucose-methanol-choline oxidoreductase N-terminal" evidence="6">
    <location>
        <begin position="78"/>
        <end position="101"/>
    </location>
</feature>
<dbReference type="GO" id="GO:0008812">
    <property type="term" value="F:choline dehydrogenase activity"/>
    <property type="evidence" value="ECO:0007669"/>
    <property type="project" value="UniProtKB-EC"/>
</dbReference>
<keyword evidence="8" id="KW-0560">Oxidoreductase</keyword>
<dbReference type="InterPro" id="IPR007867">
    <property type="entry name" value="GMC_OxRtase_C"/>
</dbReference>
<keyword evidence="3 5" id="KW-0285">Flavoprotein</keyword>
<feature type="domain" description="Glucose-methanol-choline oxidoreductase N-terminal" evidence="7">
    <location>
        <begin position="250"/>
        <end position="264"/>
    </location>
</feature>
<keyword evidence="9" id="KW-1185">Reference proteome</keyword>
<dbReference type="InterPro" id="IPR000172">
    <property type="entry name" value="GMC_OxRdtase_N"/>
</dbReference>
<dbReference type="Pfam" id="PF05199">
    <property type="entry name" value="GMC_oxred_C"/>
    <property type="match status" value="1"/>
</dbReference>
<dbReference type="PANTHER" id="PTHR11552">
    <property type="entry name" value="GLUCOSE-METHANOL-CHOLINE GMC OXIDOREDUCTASE"/>
    <property type="match status" value="1"/>
</dbReference>
<evidence type="ECO:0000256" key="3">
    <source>
        <dbReference type="ARBA" id="ARBA00022630"/>
    </source>
</evidence>
<comment type="similarity">
    <text evidence="2 5">Belongs to the GMC oxidoreductase family.</text>
</comment>
<proteinExistence type="inferred from homology"/>
<evidence type="ECO:0000256" key="4">
    <source>
        <dbReference type="ARBA" id="ARBA00022827"/>
    </source>
</evidence>
<protein>
    <submittedName>
        <fullName evidence="8">Choline dehydrogenase</fullName>
        <ecNumber evidence="8">1.1.99.1</ecNumber>
    </submittedName>
</protein>
<dbReference type="SUPFAM" id="SSF54373">
    <property type="entry name" value="FAD-linked reductases, C-terminal domain"/>
    <property type="match status" value="1"/>
</dbReference>
<dbReference type="Gene3D" id="3.30.560.10">
    <property type="entry name" value="Glucose Oxidase, domain 3"/>
    <property type="match status" value="1"/>
</dbReference>
<evidence type="ECO:0000259" key="7">
    <source>
        <dbReference type="PROSITE" id="PS00624"/>
    </source>
</evidence>
<dbReference type="PANTHER" id="PTHR11552:SF147">
    <property type="entry name" value="CHOLINE DEHYDROGENASE, MITOCHONDRIAL"/>
    <property type="match status" value="1"/>
</dbReference>
<evidence type="ECO:0000313" key="8">
    <source>
        <dbReference type="EMBL" id="MET4634345.1"/>
    </source>
</evidence>
<dbReference type="Gene3D" id="3.50.50.60">
    <property type="entry name" value="FAD/NAD(P)-binding domain"/>
    <property type="match status" value="1"/>
</dbReference>
<dbReference type="EMBL" id="JBEPSM010000001">
    <property type="protein sequence ID" value="MET4634345.1"/>
    <property type="molecule type" value="Genomic_DNA"/>
</dbReference>
<dbReference type="Proteomes" id="UP001549321">
    <property type="component" value="Unassembled WGS sequence"/>
</dbReference>
<name>A0ABV2R111_9HYPH</name>
<dbReference type="Pfam" id="PF00732">
    <property type="entry name" value="GMC_oxred_N"/>
    <property type="match status" value="1"/>
</dbReference>
<reference evidence="8 9" key="1">
    <citation type="submission" date="2024-06" db="EMBL/GenBank/DDBJ databases">
        <title>Sorghum-associated microbial communities from plants grown in Nebraska, USA.</title>
        <authorList>
            <person name="Schachtman D."/>
        </authorList>
    </citation>
    <scope>NUCLEOTIDE SEQUENCE [LARGE SCALE GENOMIC DNA]</scope>
    <source>
        <strain evidence="8 9">3207</strain>
    </source>
</reference>
<evidence type="ECO:0000313" key="9">
    <source>
        <dbReference type="Proteomes" id="UP001549321"/>
    </source>
</evidence>
<dbReference type="InterPro" id="IPR036188">
    <property type="entry name" value="FAD/NAD-bd_sf"/>
</dbReference>
<dbReference type="PIRSF" id="PIRSF000137">
    <property type="entry name" value="Alcohol_oxidase"/>
    <property type="match status" value="1"/>
</dbReference>
<evidence type="ECO:0000256" key="2">
    <source>
        <dbReference type="ARBA" id="ARBA00010790"/>
    </source>
</evidence>
<keyword evidence="4 5" id="KW-0274">FAD</keyword>
<dbReference type="EC" id="1.1.99.1" evidence="8"/>
<dbReference type="SUPFAM" id="SSF51905">
    <property type="entry name" value="FAD/NAD(P)-binding domain"/>
    <property type="match status" value="1"/>
</dbReference>
<evidence type="ECO:0000256" key="5">
    <source>
        <dbReference type="RuleBase" id="RU003968"/>
    </source>
</evidence>
<evidence type="ECO:0000256" key="1">
    <source>
        <dbReference type="ARBA" id="ARBA00001974"/>
    </source>
</evidence>
<gene>
    <name evidence="8" type="ORF">ABIE08_002258</name>
</gene>